<proteinExistence type="predicted"/>
<organism evidence="1 2">
    <name type="scientific">Apodospora peruviana</name>
    <dbReference type="NCBI Taxonomy" id="516989"/>
    <lineage>
        <taxon>Eukaryota</taxon>
        <taxon>Fungi</taxon>
        <taxon>Dikarya</taxon>
        <taxon>Ascomycota</taxon>
        <taxon>Pezizomycotina</taxon>
        <taxon>Sordariomycetes</taxon>
        <taxon>Sordariomycetidae</taxon>
        <taxon>Sordariales</taxon>
        <taxon>Lasiosphaeriaceae</taxon>
        <taxon>Apodospora</taxon>
    </lineage>
</organism>
<evidence type="ECO:0000313" key="1">
    <source>
        <dbReference type="EMBL" id="KAK3316577.1"/>
    </source>
</evidence>
<dbReference type="AlphaFoldDB" id="A0AAE0M2C3"/>
<accession>A0AAE0M2C3</accession>
<gene>
    <name evidence="1" type="ORF">B0H66DRAFT_298723</name>
</gene>
<protein>
    <submittedName>
        <fullName evidence="1">Uncharacterized protein</fullName>
    </submittedName>
</protein>
<sequence length="175" mass="18906">MMVNVCWWTNYRGKIGCWLIIINEQYRRSPLRSSETSSVSSWAVPKVTHGHHGASSSRCSSASMFATLDRESSHAAWIGFQAIAAGGTGIVFTATLPSMLAPLPQADVSVATRASVVFNGQFDVHLGAVSDPAVWVMLEDWAAYGHAASSGAAENGLGRCLSGIRGRFLVFMWRR</sequence>
<dbReference type="EMBL" id="JAUEDM010000005">
    <property type="protein sequence ID" value="KAK3316577.1"/>
    <property type="molecule type" value="Genomic_DNA"/>
</dbReference>
<dbReference type="Proteomes" id="UP001283341">
    <property type="component" value="Unassembled WGS sequence"/>
</dbReference>
<reference evidence="1" key="2">
    <citation type="submission" date="2023-06" db="EMBL/GenBank/DDBJ databases">
        <authorList>
            <consortium name="Lawrence Berkeley National Laboratory"/>
            <person name="Haridas S."/>
            <person name="Hensen N."/>
            <person name="Bonometti L."/>
            <person name="Westerberg I."/>
            <person name="Brannstrom I.O."/>
            <person name="Guillou S."/>
            <person name="Cros-Aarteil S."/>
            <person name="Calhoun S."/>
            <person name="Kuo A."/>
            <person name="Mondo S."/>
            <person name="Pangilinan J."/>
            <person name="Riley R."/>
            <person name="Labutti K."/>
            <person name="Andreopoulos B."/>
            <person name="Lipzen A."/>
            <person name="Chen C."/>
            <person name="Yanf M."/>
            <person name="Daum C."/>
            <person name="Ng V."/>
            <person name="Clum A."/>
            <person name="Steindorff A."/>
            <person name="Ohm R."/>
            <person name="Martin F."/>
            <person name="Silar P."/>
            <person name="Natvig D."/>
            <person name="Lalanne C."/>
            <person name="Gautier V."/>
            <person name="Ament-Velasquez S.L."/>
            <person name="Kruys A."/>
            <person name="Hutchinson M.I."/>
            <person name="Powell A.J."/>
            <person name="Barry K."/>
            <person name="Miller A.N."/>
            <person name="Grigoriev I.V."/>
            <person name="Debuchy R."/>
            <person name="Gladieux P."/>
            <person name="Thoren M.H."/>
            <person name="Johannesson H."/>
        </authorList>
    </citation>
    <scope>NUCLEOTIDE SEQUENCE</scope>
    <source>
        <strain evidence="1">CBS 118394</strain>
    </source>
</reference>
<name>A0AAE0M2C3_9PEZI</name>
<comment type="caution">
    <text evidence="1">The sequence shown here is derived from an EMBL/GenBank/DDBJ whole genome shotgun (WGS) entry which is preliminary data.</text>
</comment>
<evidence type="ECO:0000313" key="2">
    <source>
        <dbReference type="Proteomes" id="UP001283341"/>
    </source>
</evidence>
<reference evidence="1" key="1">
    <citation type="journal article" date="2023" name="Mol. Phylogenet. Evol.">
        <title>Genome-scale phylogeny and comparative genomics of the fungal order Sordariales.</title>
        <authorList>
            <person name="Hensen N."/>
            <person name="Bonometti L."/>
            <person name="Westerberg I."/>
            <person name="Brannstrom I.O."/>
            <person name="Guillou S."/>
            <person name="Cros-Aarteil S."/>
            <person name="Calhoun S."/>
            <person name="Haridas S."/>
            <person name="Kuo A."/>
            <person name="Mondo S."/>
            <person name="Pangilinan J."/>
            <person name="Riley R."/>
            <person name="LaButti K."/>
            <person name="Andreopoulos B."/>
            <person name="Lipzen A."/>
            <person name="Chen C."/>
            <person name="Yan M."/>
            <person name="Daum C."/>
            <person name="Ng V."/>
            <person name="Clum A."/>
            <person name="Steindorff A."/>
            <person name="Ohm R.A."/>
            <person name="Martin F."/>
            <person name="Silar P."/>
            <person name="Natvig D.O."/>
            <person name="Lalanne C."/>
            <person name="Gautier V."/>
            <person name="Ament-Velasquez S.L."/>
            <person name="Kruys A."/>
            <person name="Hutchinson M.I."/>
            <person name="Powell A.J."/>
            <person name="Barry K."/>
            <person name="Miller A.N."/>
            <person name="Grigoriev I.V."/>
            <person name="Debuchy R."/>
            <person name="Gladieux P."/>
            <person name="Hiltunen Thoren M."/>
            <person name="Johannesson H."/>
        </authorList>
    </citation>
    <scope>NUCLEOTIDE SEQUENCE</scope>
    <source>
        <strain evidence="1">CBS 118394</strain>
    </source>
</reference>
<keyword evidence="2" id="KW-1185">Reference proteome</keyword>